<dbReference type="Proteomes" id="UP000078162">
    <property type="component" value="Chromosome"/>
</dbReference>
<keyword evidence="3" id="KW-1185">Reference proteome</keyword>
<gene>
    <name evidence="2" type="ORF">Cs308_0835</name>
</gene>
<feature type="region of interest" description="Disordered" evidence="1">
    <location>
        <begin position="1"/>
        <end position="26"/>
    </location>
</feature>
<proteinExistence type="predicted"/>
<dbReference type="STRING" id="1806891.Cs308_0835"/>
<reference evidence="2 3" key="1">
    <citation type="submission" date="2016-03" db="EMBL/GenBank/DDBJ databases">
        <title>Culture-independent genomics supports pathogen discovery for uncultivable bacteria within the genus Chlamydia.</title>
        <authorList>
            <person name="Taylor-Brown A."/>
            <person name="Bachmann N.L."/>
            <person name="Borel N."/>
            <person name="Polkinghorne A."/>
        </authorList>
    </citation>
    <scope>NUCLEOTIDE SEQUENCE [LARGE SCALE GENOMIC DNA]</scope>
    <source>
        <strain evidence="2 3">2742-308</strain>
    </source>
</reference>
<dbReference type="AlphaFoldDB" id="A0A1A9HVY9"/>
<organism evidence="2 3">
    <name type="scientific">Candidatus Chlamydia sanziniae</name>
    <dbReference type="NCBI Taxonomy" id="1806891"/>
    <lineage>
        <taxon>Bacteria</taxon>
        <taxon>Pseudomonadati</taxon>
        <taxon>Chlamydiota</taxon>
        <taxon>Chlamydiia</taxon>
        <taxon>Chlamydiales</taxon>
        <taxon>Chlamydiaceae</taxon>
        <taxon>Chlamydia/Chlamydophila group</taxon>
        <taxon>Chlamydia</taxon>
    </lineage>
</organism>
<evidence type="ECO:0000313" key="2">
    <source>
        <dbReference type="EMBL" id="ANH79005.1"/>
    </source>
</evidence>
<evidence type="ECO:0000313" key="3">
    <source>
        <dbReference type="Proteomes" id="UP000078162"/>
    </source>
</evidence>
<name>A0A1A9HVY9_9CHLA</name>
<dbReference type="OrthoDB" id="19134at2"/>
<protein>
    <submittedName>
        <fullName evidence="2">Uncharacterized protein</fullName>
    </submittedName>
</protein>
<evidence type="ECO:0000256" key="1">
    <source>
        <dbReference type="SAM" id="MobiDB-lite"/>
    </source>
</evidence>
<dbReference type="PATRIC" id="fig|1806891.3.peg.828"/>
<dbReference type="RefSeq" id="WP_082905017.1">
    <property type="nucleotide sequence ID" value="NZ_CP014639.1"/>
</dbReference>
<dbReference type="EMBL" id="CP014639">
    <property type="protein sequence ID" value="ANH79005.1"/>
    <property type="molecule type" value="Genomic_DNA"/>
</dbReference>
<accession>A0A1A9HVY9</accession>
<dbReference type="KEGG" id="csaz:Cs308_0835"/>
<sequence length="288" mass="31633">MIEKQPKQTILSSVGDSPKSIENDSGVKDQNLFLDKTTLSVDGKTTVENTLSTRNLRVTDQVTSPCDVTIGGNLTTTSTKFNATVLSNGFNITSPTEQNKTPIFNDISNPLSQRDALTFDYYHKTSIQAANQYIRYKNVYTITVNNKNIPIKLSGGGEAQDNSYNATPNNSRYFSISTDKILLKAAGIYQVTLQCSRYYGGHSGTDEANFLLYLNSGGVKTLLNIADTRGVSGSDSTCVVLFAIFPIPESTSNNHPYIQAETGMSIDIKSFSTNVIWFPFKFNFSEVD</sequence>